<organism evidence="1 2">
    <name type="scientific">Trametes sanguinea</name>
    <dbReference type="NCBI Taxonomy" id="158606"/>
    <lineage>
        <taxon>Eukaryota</taxon>
        <taxon>Fungi</taxon>
        <taxon>Dikarya</taxon>
        <taxon>Basidiomycota</taxon>
        <taxon>Agaricomycotina</taxon>
        <taxon>Agaricomycetes</taxon>
        <taxon>Polyporales</taxon>
        <taxon>Polyporaceae</taxon>
        <taxon>Trametes</taxon>
    </lineage>
</organism>
<sequence length="88" mass="9575">MALPRDARVASALPIPAYYGLFVGDRASIIVMSDCGDPINHFPDQLERLRDAQTEALAAMESAGIKVQDVAERNTVFDGTTVHIIDFV</sequence>
<accession>A0ACC1P4T0</accession>
<keyword evidence="2" id="KW-1185">Reference proteome</keyword>
<protein>
    <submittedName>
        <fullName evidence="1">Uncharacterized protein</fullName>
    </submittedName>
</protein>
<evidence type="ECO:0000313" key="2">
    <source>
        <dbReference type="Proteomes" id="UP001144978"/>
    </source>
</evidence>
<reference evidence="1" key="1">
    <citation type="submission" date="2022-08" db="EMBL/GenBank/DDBJ databases">
        <title>Genome Sequence of Pycnoporus sanguineus.</title>
        <authorList>
            <person name="Buettner E."/>
        </authorList>
    </citation>
    <scope>NUCLEOTIDE SEQUENCE</scope>
    <source>
        <strain evidence="1">CG-C14</strain>
    </source>
</reference>
<evidence type="ECO:0000313" key="1">
    <source>
        <dbReference type="EMBL" id="KAJ2985701.1"/>
    </source>
</evidence>
<proteinExistence type="predicted"/>
<name>A0ACC1P4T0_9APHY</name>
<comment type="caution">
    <text evidence="1">The sequence shown here is derived from an EMBL/GenBank/DDBJ whole genome shotgun (WGS) entry which is preliminary data.</text>
</comment>
<gene>
    <name evidence="1" type="ORF">NUW54_g10063</name>
</gene>
<dbReference type="EMBL" id="JANSHE010003533">
    <property type="protein sequence ID" value="KAJ2985701.1"/>
    <property type="molecule type" value="Genomic_DNA"/>
</dbReference>
<dbReference type="Proteomes" id="UP001144978">
    <property type="component" value="Unassembled WGS sequence"/>
</dbReference>